<name>A0AAJ7FDG5_CEPCN</name>
<dbReference type="GO" id="GO:0005789">
    <property type="term" value="C:endoplasmic reticulum membrane"/>
    <property type="evidence" value="ECO:0007669"/>
    <property type="project" value="UniProtKB-SubCell"/>
</dbReference>
<dbReference type="InterPro" id="IPR007290">
    <property type="entry name" value="Arv1"/>
</dbReference>
<dbReference type="GO" id="GO:0032541">
    <property type="term" value="C:cortical endoplasmic reticulum"/>
    <property type="evidence" value="ECO:0007669"/>
    <property type="project" value="TreeGrafter"/>
</dbReference>
<dbReference type="GO" id="GO:0005794">
    <property type="term" value="C:Golgi apparatus"/>
    <property type="evidence" value="ECO:0007669"/>
    <property type="project" value="TreeGrafter"/>
</dbReference>
<evidence type="ECO:0000256" key="2">
    <source>
        <dbReference type="ARBA" id="ARBA00009187"/>
    </source>
</evidence>
<evidence type="ECO:0000313" key="11">
    <source>
        <dbReference type="Proteomes" id="UP000694920"/>
    </source>
</evidence>
<accession>A0AAJ7FDG5</accession>
<keyword evidence="7 10" id="KW-0445">Lipid transport</keyword>
<evidence type="ECO:0000256" key="7">
    <source>
        <dbReference type="ARBA" id="ARBA00023055"/>
    </source>
</evidence>
<dbReference type="KEGG" id="ccin:107263543"/>
<dbReference type="PANTHER" id="PTHR14467:SF0">
    <property type="entry name" value="PROTEIN ARV1"/>
    <property type="match status" value="1"/>
</dbReference>
<evidence type="ECO:0000256" key="1">
    <source>
        <dbReference type="ARBA" id="ARBA00004477"/>
    </source>
</evidence>
<reference evidence="12" key="1">
    <citation type="submission" date="2025-08" db="UniProtKB">
        <authorList>
            <consortium name="RefSeq"/>
        </authorList>
    </citation>
    <scope>IDENTIFICATION</scope>
</reference>
<keyword evidence="5 10" id="KW-0256">Endoplasmic reticulum</keyword>
<feature type="transmembrane region" description="Helical" evidence="10">
    <location>
        <begin position="185"/>
        <end position="203"/>
    </location>
</feature>
<dbReference type="Pfam" id="PF04161">
    <property type="entry name" value="Arv1"/>
    <property type="match status" value="1"/>
</dbReference>
<dbReference type="Proteomes" id="UP000694920">
    <property type="component" value="Unplaced"/>
</dbReference>
<dbReference type="RefSeq" id="XP_015586358.1">
    <property type="nucleotide sequence ID" value="XM_015730872.2"/>
</dbReference>
<evidence type="ECO:0000313" key="12">
    <source>
        <dbReference type="RefSeq" id="XP_015586358.1"/>
    </source>
</evidence>
<keyword evidence="11" id="KW-1185">Reference proteome</keyword>
<dbReference type="GO" id="GO:0016125">
    <property type="term" value="P:sterol metabolic process"/>
    <property type="evidence" value="ECO:0007669"/>
    <property type="project" value="UniProtKB-UniRule"/>
</dbReference>
<evidence type="ECO:0000256" key="5">
    <source>
        <dbReference type="ARBA" id="ARBA00022824"/>
    </source>
</evidence>
<evidence type="ECO:0000256" key="6">
    <source>
        <dbReference type="ARBA" id="ARBA00022989"/>
    </source>
</evidence>
<feature type="transmembrane region" description="Helical" evidence="10">
    <location>
        <begin position="156"/>
        <end position="179"/>
    </location>
</feature>
<evidence type="ECO:0000256" key="8">
    <source>
        <dbReference type="ARBA" id="ARBA00023098"/>
    </source>
</evidence>
<evidence type="ECO:0000256" key="10">
    <source>
        <dbReference type="RuleBase" id="RU368065"/>
    </source>
</evidence>
<dbReference type="GO" id="GO:0097036">
    <property type="term" value="P:regulation of plasma membrane sterol distribution"/>
    <property type="evidence" value="ECO:0007669"/>
    <property type="project" value="UniProtKB-UniRule"/>
</dbReference>
<feature type="transmembrane region" description="Helical" evidence="10">
    <location>
        <begin position="115"/>
        <end position="136"/>
    </location>
</feature>
<comment type="similarity">
    <text evidence="2 10">Belongs to the ARV1 family.</text>
</comment>
<organism evidence="11 12">
    <name type="scientific">Cephus cinctus</name>
    <name type="common">Wheat stem sawfly</name>
    <dbReference type="NCBI Taxonomy" id="211228"/>
    <lineage>
        <taxon>Eukaryota</taxon>
        <taxon>Metazoa</taxon>
        <taxon>Ecdysozoa</taxon>
        <taxon>Arthropoda</taxon>
        <taxon>Hexapoda</taxon>
        <taxon>Insecta</taxon>
        <taxon>Pterygota</taxon>
        <taxon>Neoptera</taxon>
        <taxon>Endopterygota</taxon>
        <taxon>Hymenoptera</taxon>
        <taxon>Cephoidea</taxon>
        <taxon>Cephidae</taxon>
        <taxon>Cephus</taxon>
    </lineage>
</organism>
<dbReference type="PANTHER" id="PTHR14467">
    <property type="entry name" value="ARV1"/>
    <property type="match status" value="1"/>
</dbReference>
<keyword evidence="3 10" id="KW-0813">Transport</keyword>
<dbReference type="GO" id="GO:0006665">
    <property type="term" value="P:sphingolipid metabolic process"/>
    <property type="evidence" value="ECO:0007669"/>
    <property type="project" value="TreeGrafter"/>
</dbReference>
<dbReference type="GeneID" id="107263543"/>
<evidence type="ECO:0000256" key="3">
    <source>
        <dbReference type="ARBA" id="ARBA00022448"/>
    </source>
</evidence>
<comment type="subcellular location">
    <subcellularLocation>
        <location evidence="1 10">Endoplasmic reticulum membrane</location>
        <topology evidence="1 10">Multi-pass membrane protein</topology>
    </subcellularLocation>
</comment>
<comment type="function">
    <text evidence="10">Mediator of sterol homeostasis involved in sterol uptake, trafficking and distribution into membranes.</text>
</comment>
<keyword evidence="9 10" id="KW-0472">Membrane</keyword>
<keyword evidence="4 10" id="KW-0812">Transmembrane</keyword>
<dbReference type="GO" id="GO:0032366">
    <property type="term" value="P:intracellular sterol transport"/>
    <property type="evidence" value="ECO:0007669"/>
    <property type="project" value="UniProtKB-UniRule"/>
</dbReference>
<dbReference type="CTD" id="64801"/>
<gene>
    <name evidence="12" type="primary">LOC107263543</name>
</gene>
<proteinExistence type="inferred from homology"/>
<keyword evidence="8 10" id="KW-0443">Lipid metabolism</keyword>
<dbReference type="AlphaFoldDB" id="A0AAJ7FDG5"/>
<evidence type="ECO:0000256" key="4">
    <source>
        <dbReference type="ARBA" id="ARBA00022692"/>
    </source>
</evidence>
<protein>
    <recommendedName>
        <fullName evidence="10">Protein ARV</fullName>
    </recommendedName>
</protein>
<sequence>MNTCINCGAEVKELYRRYSPSVLKVLKCDKCGSIADKYIEYDPVIVLVDLVLLEKPAYRHLLYNSNFKSYWKLMVVLLLSESFKVWTTLISNLAVSNVPEVNSDSSDVFEGERNFYVLLALTTISIAAFVGTVIAITEIRWLIFGNRPARYKACDLSRALTVGGCAKLLGLLGIIWRHVEPDPHYALIHGYTVLCLLTAYSVVCESGRGGSLLGLAGGLLAHNYISNNIMQFPPTISNVTFMQAQSA</sequence>
<feature type="transmembrane region" description="Helical" evidence="10">
    <location>
        <begin position="73"/>
        <end position="95"/>
    </location>
</feature>
<keyword evidence="6 10" id="KW-1133">Transmembrane helix</keyword>
<evidence type="ECO:0000256" key="9">
    <source>
        <dbReference type="ARBA" id="ARBA00023136"/>
    </source>
</evidence>